<evidence type="ECO:0000313" key="3">
    <source>
        <dbReference type="EMBL" id="MXY93991.1"/>
    </source>
</evidence>
<keyword evidence="2" id="KW-0472">Membrane</keyword>
<feature type="transmembrane region" description="Helical" evidence="2">
    <location>
        <begin position="304"/>
        <end position="322"/>
    </location>
</feature>
<feature type="region of interest" description="Disordered" evidence="1">
    <location>
        <begin position="1"/>
        <end position="26"/>
    </location>
</feature>
<proteinExistence type="predicted"/>
<dbReference type="EMBL" id="VXRG01000094">
    <property type="protein sequence ID" value="MXY93991.1"/>
    <property type="molecule type" value="Genomic_DNA"/>
</dbReference>
<feature type="transmembrane region" description="Helical" evidence="2">
    <location>
        <begin position="264"/>
        <end position="284"/>
    </location>
</feature>
<sequence>MPADPPDRNAAPSSANTSFAERGPRRSGARAHQLLRTFFSPHRLPQTRDQLMLAMVALNELFLGLEVYLAHGADGTIGPGEWLPIYYGLSSGILLVLAGLLATRHRTAASVIATATLVGSALIGFLGVYFHLARAVLPTAPAGERLTLNLLVWAPPVLGPLAYSLAGLLGISATWDESPPASGRLVIYKERAIHLPYSKTRAYIFTVGMGTLSALVSSVLDHARAGFEGAWLWYAAAIGVFGTVVPVAYAAIDRPSRIDSFTYIVAMLFLIATGVLGSFLHVRSDLVFEHIVVLERFLRGAPPLAPLLFSNLGMLGLIALLAPELLQTIKQPPAGPESGNAWKTGPES</sequence>
<feature type="transmembrane region" description="Helical" evidence="2">
    <location>
        <begin position="51"/>
        <end position="71"/>
    </location>
</feature>
<feature type="transmembrane region" description="Helical" evidence="2">
    <location>
        <begin position="232"/>
        <end position="252"/>
    </location>
</feature>
<gene>
    <name evidence="3" type="ORF">F4Y42_11160</name>
</gene>
<comment type="caution">
    <text evidence="3">The sequence shown here is derived from an EMBL/GenBank/DDBJ whole genome shotgun (WGS) entry which is preliminary data.</text>
</comment>
<feature type="transmembrane region" description="Helical" evidence="2">
    <location>
        <begin position="83"/>
        <end position="102"/>
    </location>
</feature>
<feature type="transmembrane region" description="Helical" evidence="2">
    <location>
        <begin position="150"/>
        <end position="175"/>
    </location>
</feature>
<protein>
    <submittedName>
        <fullName evidence="3">Uncharacterized protein</fullName>
    </submittedName>
</protein>
<reference evidence="3" key="1">
    <citation type="submission" date="2019-09" db="EMBL/GenBank/DDBJ databases">
        <title>Characterisation of the sponge microbiome using genome-centric metagenomics.</title>
        <authorList>
            <person name="Engelberts J.P."/>
            <person name="Robbins S.J."/>
            <person name="De Goeij J.M."/>
            <person name="Aranda M."/>
            <person name="Bell S.C."/>
            <person name="Webster N.S."/>
        </authorList>
    </citation>
    <scope>NUCLEOTIDE SEQUENCE</scope>
    <source>
        <strain evidence="3">SB0664_bin_27</strain>
    </source>
</reference>
<evidence type="ECO:0000256" key="1">
    <source>
        <dbReference type="SAM" id="MobiDB-lite"/>
    </source>
</evidence>
<feature type="transmembrane region" description="Helical" evidence="2">
    <location>
        <begin position="202"/>
        <end position="220"/>
    </location>
</feature>
<evidence type="ECO:0000256" key="2">
    <source>
        <dbReference type="SAM" id="Phobius"/>
    </source>
</evidence>
<organism evidence="3">
    <name type="scientific">Caldilineaceae bacterium SB0664_bin_27</name>
    <dbReference type="NCBI Taxonomy" id="2605260"/>
    <lineage>
        <taxon>Bacteria</taxon>
        <taxon>Bacillati</taxon>
        <taxon>Chloroflexota</taxon>
        <taxon>Caldilineae</taxon>
        <taxon>Caldilineales</taxon>
        <taxon>Caldilineaceae</taxon>
    </lineage>
</organism>
<keyword evidence="2" id="KW-0812">Transmembrane</keyword>
<feature type="transmembrane region" description="Helical" evidence="2">
    <location>
        <begin position="109"/>
        <end position="130"/>
    </location>
</feature>
<dbReference type="AlphaFoldDB" id="A0A6B0YUF7"/>
<keyword evidence="2" id="KW-1133">Transmembrane helix</keyword>
<name>A0A6B0YUF7_9CHLR</name>
<accession>A0A6B0YUF7</accession>